<evidence type="ECO:0000256" key="1">
    <source>
        <dbReference type="SAM" id="Phobius"/>
    </source>
</evidence>
<feature type="transmembrane region" description="Helical" evidence="1">
    <location>
        <begin position="82"/>
        <end position="103"/>
    </location>
</feature>
<gene>
    <name evidence="2" type="ORF">GRI97_07860</name>
</gene>
<organism evidence="2 3">
    <name type="scientific">Croceibacterium xixiisoli</name>
    <dbReference type="NCBI Taxonomy" id="1476466"/>
    <lineage>
        <taxon>Bacteria</taxon>
        <taxon>Pseudomonadati</taxon>
        <taxon>Pseudomonadota</taxon>
        <taxon>Alphaproteobacteria</taxon>
        <taxon>Sphingomonadales</taxon>
        <taxon>Erythrobacteraceae</taxon>
        <taxon>Croceibacterium</taxon>
    </lineage>
</organism>
<dbReference type="AlphaFoldDB" id="A0A6I4TUK5"/>
<keyword evidence="1" id="KW-0812">Transmembrane</keyword>
<name>A0A6I4TUK5_9SPHN</name>
<dbReference type="OrthoDB" id="8690194at2"/>
<evidence type="ECO:0000313" key="2">
    <source>
        <dbReference type="EMBL" id="MXO98900.1"/>
    </source>
</evidence>
<comment type="caution">
    <text evidence="2">The sequence shown here is derived from an EMBL/GenBank/DDBJ whole genome shotgun (WGS) entry which is preliminary data.</text>
</comment>
<dbReference type="Proteomes" id="UP000469430">
    <property type="component" value="Unassembled WGS sequence"/>
</dbReference>
<keyword evidence="3" id="KW-1185">Reference proteome</keyword>
<feature type="transmembrane region" description="Helical" evidence="1">
    <location>
        <begin position="7"/>
        <end position="29"/>
    </location>
</feature>
<accession>A0A6I4TUK5</accession>
<sequence>MLKSLIAGAIAAALGLLSMGLLGGLLYYAAFPVLFPLFGNINGWSGDNVWPATIGAGMLWGLAFPIAGLINRRLARQGTAPALRRACYALVLWVGAALVWIAMAGTMDIRLG</sequence>
<feature type="transmembrane region" description="Helical" evidence="1">
    <location>
        <begin position="49"/>
        <end position="70"/>
    </location>
</feature>
<dbReference type="EMBL" id="WTYJ01000001">
    <property type="protein sequence ID" value="MXO98900.1"/>
    <property type="molecule type" value="Genomic_DNA"/>
</dbReference>
<dbReference type="RefSeq" id="WP_161390491.1">
    <property type="nucleotide sequence ID" value="NZ_JBHSCP010000001.1"/>
</dbReference>
<keyword evidence="1" id="KW-0472">Membrane</keyword>
<proteinExistence type="predicted"/>
<protein>
    <submittedName>
        <fullName evidence="2">Uncharacterized protein</fullName>
    </submittedName>
</protein>
<reference evidence="2 3" key="1">
    <citation type="submission" date="2019-12" db="EMBL/GenBank/DDBJ databases">
        <title>Genomic-based taxomic classification of the family Erythrobacteraceae.</title>
        <authorList>
            <person name="Xu L."/>
        </authorList>
    </citation>
    <scope>NUCLEOTIDE SEQUENCE [LARGE SCALE GENOMIC DNA]</scope>
    <source>
        <strain evidence="2 3">S36</strain>
    </source>
</reference>
<evidence type="ECO:0000313" key="3">
    <source>
        <dbReference type="Proteomes" id="UP000469430"/>
    </source>
</evidence>
<keyword evidence="1" id="KW-1133">Transmembrane helix</keyword>